<evidence type="ECO:0000313" key="1">
    <source>
        <dbReference type="EMBL" id="KAI3359901.1"/>
    </source>
</evidence>
<evidence type="ECO:0000313" key="2">
    <source>
        <dbReference type="Proteomes" id="UP000831701"/>
    </source>
</evidence>
<gene>
    <name evidence="1" type="ORF">L3Q82_014259</name>
</gene>
<comment type="caution">
    <text evidence="1">The sequence shown here is derived from an EMBL/GenBank/DDBJ whole genome shotgun (WGS) entry which is preliminary data.</text>
</comment>
<reference evidence="1" key="1">
    <citation type="submission" date="2022-04" db="EMBL/GenBank/DDBJ databases">
        <title>Jade perch genome.</title>
        <authorList>
            <person name="Chao B."/>
        </authorList>
    </citation>
    <scope>NUCLEOTIDE SEQUENCE</scope>
    <source>
        <strain evidence="1">CB-2022</strain>
    </source>
</reference>
<proteinExistence type="predicted"/>
<keyword evidence="2" id="KW-1185">Reference proteome</keyword>
<accession>A0ACB8VWQ2</accession>
<organism evidence="1 2">
    <name type="scientific">Scortum barcoo</name>
    <name type="common">barcoo grunter</name>
    <dbReference type="NCBI Taxonomy" id="214431"/>
    <lineage>
        <taxon>Eukaryota</taxon>
        <taxon>Metazoa</taxon>
        <taxon>Chordata</taxon>
        <taxon>Craniata</taxon>
        <taxon>Vertebrata</taxon>
        <taxon>Euteleostomi</taxon>
        <taxon>Actinopterygii</taxon>
        <taxon>Neopterygii</taxon>
        <taxon>Teleostei</taxon>
        <taxon>Neoteleostei</taxon>
        <taxon>Acanthomorphata</taxon>
        <taxon>Eupercaria</taxon>
        <taxon>Centrarchiformes</taxon>
        <taxon>Terapontoidei</taxon>
        <taxon>Terapontidae</taxon>
        <taxon>Scortum</taxon>
    </lineage>
</organism>
<protein>
    <submittedName>
        <fullName evidence="1">Uncharacterized protein</fullName>
    </submittedName>
</protein>
<dbReference type="Proteomes" id="UP000831701">
    <property type="component" value="Chromosome 17"/>
</dbReference>
<sequence length="162" mass="18885">MTLDENDVYYADFKKGLLVWDSRLPTSVHVPHAYSYEVHYRSTCKYELNRWKPDKSASTKTKEAPEIIVYPRDEVKKEEENTLICFISHFFPPTVNIKWTKNDVEVSVEDPFIKCLPNSDGTFYVFSKLNFVPSEGDIYGCTVEHDALKEPKTMFWGENKEA</sequence>
<dbReference type="EMBL" id="CM041547">
    <property type="protein sequence ID" value="KAI3359901.1"/>
    <property type="molecule type" value="Genomic_DNA"/>
</dbReference>
<name>A0ACB8VWQ2_9TELE</name>